<dbReference type="EMBL" id="GBRH01202950">
    <property type="protein sequence ID" value="JAD94945.1"/>
    <property type="molecule type" value="Transcribed_RNA"/>
</dbReference>
<sequence>MSIPLSPSLMLQGKAKLPNSLLIEHLPSHRRTKFQHFPVPVVNKNLPHPQVKKATLFTMNFHVPFMRICSKMEFRNWMAQR</sequence>
<name>A0A0A9EAK3_ARUDO</name>
<proteinExistence type="predicted"/>
<reference evidence="1" key="1">
    <citation type="submission" date="2014-09" db="EMBL/GenBank/DDBJ databases">
        <authorList>
            <person name="Magalhaes I.L.F."/>
            <person name="Oliveira U."/>
            <person name="Santos F.R."/>
            <person name="Vidigal T.H.D.A."/>
            <person name="Brescovit A.D."/>
            <person name="Santos A.J."/>
        </authorList>
    </citation>
    <scope>NUCLEOTIDE SEQUENCE</scope>
    <source>
        <tissue evidence="1">Shoot tissue taken approximately 20 cm above the soil surface</tissue>
    </source>
</reference>
<dbReference type="AlphaFoldDB" id="A0A0A9EAK3"/>
<protein>
    <submittedName>
        <fullName evidence="1">Uncharacterized protein</fullName>
    </submittedName>
</protein>
<accession>A0A0A9EAK3</accession>
<evidence type="ECO:0000313" key="1">
    <source>
        <dbReference type="EMBL" id="JAD94945.1"/>
    </source>
</evidence>
<organism evidence="1">
    <name type="scientific">Arundo donax</name>
    <name type="common">Giant reed</name>
    <name type="synonym">Donax arundinaceus</name>
    <dbReference type="NCBI Taxonomy" id="35708"/>
    <lineage>
        <taxon>Eukaryota</taxon>
        <taxon>Viridiplantae</taxon>
        <taxon>Streptophyta</taxon>
        <taxon>Embryophyta</taxon>
        <taxon>Tracheophyta</taxon>
        <taxon>Spermatophyta</taxon>
        <taxon>Magnoliopsida</taxon>
        <taxon>Liliopsida</taxon>
        <taxon>Poales</taxon>
        <taxon>Poaceae</taxon>
        <taxon>PACMAD clade</taxon>
        <taxon>Arundinoideae</taxon>
        <taxon>Arundineae</taxon>
        <taxon>Arundo</taxon>
    </lineage>
</organism>
<reference evidence="1" key="2">
    <citation type="journal article" date="2015" name="Data Brief">
        <title>Shoot transcriptome of the giant reed, Arundo donax.</title>
        <authorList>
            <person name="Barrero R.A."/>
            <person name="Guerrero F.D."/>
            <person name="Moolhuijzen P."/>
            <person name="Goolsby J.A."/>
            <person name="Tidwell J."/>
            <person name="Bellgard S.E."/>
            <person name="Bellgard M.I."/>
        </authorList>
    </citation>
    <scope>NUCLEOTIDE SEQUENCE</scope>
    <source>
        <tissue evidence="1">Shoot tissue taken approximately 20 cm above the soil surface</tissue>
    </source>
</reference>